<gene>
    <name evidence="1" type="ORF">DCAF_LOCUS658</name>
</gene>
<proteinExistence type="predicted"/>
<comment type="caution">
    <text evidence="1">The sequence shown here is derived from an EMBL/GenBank/DDBJ whole genome shotgun (WGS) entry which is preliminary data.</text>
</comment>
<evidence type="ECO:0000313" key="1">
    <source>
        <dbReference type="EMBL" id="CAK7323043.1"/>
    </source>
</evidence>
<keyword evidence="2" id="KW-1185">Reference proteome</keyword>
<sequence>MRFPFEVDLQREQDFSIGVNSKVFPIGLMNVGVEEESMPNSLLASLLGDDKAATIDHKIYKGDSPAPMTKDANLADELSRGAIGALWVALTSLEGLRS</sequence>
<dbReference type="EMBL" id="CAWUPB010000058">
    <property type="protein sequence ID" value="CAK7323043.1"/>
    <property type="molecule type" value="Genomic_DNA"/>
</dbReference>
<organism evidence="1 2">
    <name type="scientific">Dovyalis caffra</name>
    <dbReference type="NCBI Taxonomy" id="77055"/>
    <lineage>
        <taxon>Eukaryota</taxon>
        <taxon>Viridiplantae</taxon>
        <taxon>Streptophyta</taxon>
        <taxon>Embryophyta</taxon>
        <taxon>Tracheophyta</taxon>
        <taxon>Spermatophyta</taxon>
        <taxon>Magnoliopsida</taxon>
        <taxon>eudicotyledons</taxon>
        <taxon>Gunneridae</taxon>
        <taxon>Pentapetalae</taxon>
        <taxon>rosids</taxon>
        <taxon>fabids</taxon>
        <taxon>Malpighiales</taxon>
        <taxon>Salicaceae</taxon>
        <taxon>Flacourtieae</taxon>
        <taxon>Dovyalis</taxon>
    </lineage>
</organism>
<accession>A0AAV1QQ98</accession>
<dbReference type="Proteomes" id="UP001314170">
    <property type="component" value="Unassembled WGS sequence"/>
</dbReference>
<evidence type="ECO:0000313" key="2">
    <source>
        <dbReference type="Proteomes" id="UP001314170"/>
    </source>
</evidence>
<dbReference type="AlphaFoldDB" id="A0AAV1QQ98"/>
<name>A0AAV1QQ98_9ROSI</name>
<reference evidence="1 2" key="1">
    <citation type="submission" date="2024-01" db="EMBL/GenBank/DDBJ databases">
        <authorList>
            <person name="Waweru B."/>
        </authorList>
    </citation>
    <scope>NUCLEOTIDE SEQUENCE [LARGE SCALE GENOMIC DNA]</scope>
</reference>
<protein>
    <submittedName>
        <fullName evidence="1">Uncharacterized protein</fullName>
    </submittedName>
</protein>